<dbReference type="Proteomes" id="UP000478052">
    <property type="component" value="Unassembled WGS sequence"/>
</dbReference>
<dbReference type="Pfam" id="PF13843">
    <property type="entry name" value="DDE_Tnp_1_7"/>
    <property type="match status" value="1"/>
</dbReference>
<reference evidence="2 3" key="1">
    <citation type="submission" date="2019-08" db="EMBL/GenBank/DDBJ databases">
        <title>Whole genome of Aphis craccivora.</title>
        <authorList>
            <person name="Voronova N.V."/>
            <person name="Shulinski R.S."/>
            <person name="Bandarenka Y.V."/>
            <person name="Zhorov D.G."/>
            <person name="Warner D."/>
        </authorList>
    </citation>
    <scope>NUCLEOTIDE SEQUENCE [LARGE SCALE GENOMIC DNA]</scope>
    <source>
        <strain evidence="2">180601</strain>
        <tissue evidence="2">Whole Body</tissue>
    </source>
</reference>
<keyword evidence="3" id="KW-1185">Reference proteome</keyword>
<protein>
    <submittedName>
        <fullName evidence="2">PiggyBac transposable element-derived protein 3-like</fullName>
    </submittedName>
</protein>
<accession>A0A6G0YQ90</accession>
<dbReference type="EMBL" id="VUJU01002908">
    <property type="protein sequence ID" value="KAF0759712.1"/>
    <property type="molecule type" value="Genomic_DNA"/>
</dbReference>
<comment type="caution">
    <text evidence="2">The sequence shown here is derived from an EMBL/GenBank/DDBJ whole genome shotgun (WGS) entry which is preliminary data.</text>
</comment>
<dbReference type="PANTHER" id="PTHR47272:SF1">
    <property type="entry name" value="PIGGYBAC TRANSPOSABLE ELEMENT-DERIVED PROTEIN 3-LIKE"/>
    <property type="match status" value="1"/>
</dbReference>
<evidence type="ECO:0000259" key="1">
    <source>
        <dbReference type="Pfam" id="PF13843"/>
    </source>
</evidence>
<feature type="domain" description="PiggyBac transposable element-derived protein" evidence="1">
    <location>
        <begin position="132"/>
        <end position="426"/>
    </location>
</feature>
<evidence type="ECO:0000313" key="2">
    <source>
        <dbReference type="EMBL" id="KAF0759712.1"/>
    </source>
</evidence>
<gene>
    <name evidence="2" type="ORF">FWK35_00013812</name>
</gene>
<dbReference type="PANTHER" id="PTHR47272">
    <property type="entry name" value="DDE_TNP_1_7 DOMAIN-CONTAINING PROTEIN"/>
    <property type="match status" value="1"/>
</dbReference>
<dbReference type="AlphaFoldDB" id="A0A6G0YQ90"/>
<dbReference type="OrthoDB" id="123207at2759"/>
<name>A0A6G0YQ90_APHCR</name>
<evidence type="ECO:0000313" key="3">
    <source>
        <dbReference type="Proteomes" id="UP000478052"/>
    </source>
</evidence>
<organism evidence="2 3">
    <name type="scientific">Aphis craccivora</name>
    <name type="common">Cowpea aphid</name>
    <dbReference type="NCBI Taxonomy" id="307492"/>
    <lineage>
        <taxon>Eukaryota</taxon>
        <taxon>Metazoa</taxon>
        <taxon>Ecdysozoa</taxon>
        <taxon>Arthropoda</taxon>
        <taxon>Hexapoda</taxon>
        <taxon>Insecta</taxon>
        <taxon>Pterygota</taxon>
        <taxon>Neoptera</taxon>
        <taxon>Paraneoptera</taxon>
        <taxon>Hemiptera</taxon>
        <taxon>Sternorrhyncha</taxon>
        <taxon>Aphidomorpha</taxon>
        <taxon>Aphidoidea</taxon>
        <taxon>Aphididae</taxon>
        <taxon>Aphidini</taxon>
        <taxon>Aphis</taxon>
        <taxon>Aphis</taxon>
    </lineage>
</organism>
<sequence length="596" mass="68620">MDPSKFYHQLRYIRTIPEGSSDSELSDIVENCEFSQLLPDIESDCDSYCSPKSTDVLIIPNSDDEILSEFEDDMSLALRLSNLSKKIKKSNVPKNVNKPIKPKWVEENLEVTEDVQFKDSLDLPTTITDLISPFQFFNFLFPKSIISHITKQSNLYATQVKPIKLPNITENEIEQFIGILMKMSILNLPSIRHHWGTLGSSSIYNIMTVNRFEEIKRFIHFYDNTTNTSDSYDKLFKVRPLLEQIRNILVTVPKEEYLAVDEQIIPTKFKTSLKQYNPKNHINGDINYDFEIFAGEQTNKIPDNCPSLSTSSNMVVKMAQTIPRQKNYKLFFDNWFTSLPLMIYLHKEGILPLGTARLNRLQGLTMPTKKEFQKEGRGAMCEKTTKIEDVKISAVSWCDNQIVTLVSTYVGSQPIVEKNGSSGHKKHTRVYPDTYILLLDFKLLISEVLCEVLKPSPRRRGRPLLTESITEALYNTKRKKNGPCMELPSENIRLDGMDHFPIYEKTVFVVRINKNSCMKGIRKEARAQMLNESSNREKRMAYKDTKRSNDIIRLSFGKMDSKAPKIALSELKKINIRQQKLSNLKLKVDLLVDKVS</sequence>
<proteinExistence type="predicted"/>
<dbReference type="InterPro" id="IPR029526">
    <property type="entry name" value="PGBD"/>
</dbReference>